<name>A0A418NK98_9SPHN</name>
<dbReference type="PANTHER" id="PTHR43194:SF2">
    <property type="entry name" value="PEROXISOMAL MEMBRANE PROTEIN LPX1"/>
    <property type="match status" value="1"/>
</dbReference>
<protein>
    <submittedName>
        <fullName evidence="2">Alpha/beta hydrolase</fullName>
    </submittedName>
</protein>
<dbReference type="Gene3D" id="3.40.50.1820">
    <property type="entry name" value="alpha/beta hydrolase"/>
    <property type="match status" value="1"/>
</dbReference>
<proteinExistence type="predicted"/>
<dbReference type="PANTHER" id="PTHR43194">
    <property type="entry name" value="HYDROLASE ALPHA/BETA FOLD FAMILY"/>
    <property type="match status" value="1"/>
</dbReference>
<organism evidence="2 3">
    <name type="scientific">Pelagerythrobacter aerophilus</name>
    <dbReference type="NCBI Taxonomy" id="2306995"/>
    <lineage>
        <taxon>Bacteria</taxon>
        <taxon>Pseudomonadati</taxon>
        <taxon>Pseudomonadota</taxon>
        <taxon>Alphaproteobacteria</taxon>
        <taxon>Sphingomonadales</taxon>
        <taxon>Erythrobacteraceae</taxon>
        <taxon>Pelagerythrobacter</taxon>
    </lineage>
</organism>
<keyword evidence="2" id="KW-0378">Hydrolase</keyword>
<dbReference type="Proteomes" id="UP000285092">
    <property type="component" value="Unassembled WGS sequence"/>
</dbReference>
<dbReference type="Pfam" id="PF12697">
    <property type="entry name" value="Abhydrolase_6"/>
    <property type="match status" value="1"/>
</dbReference>
<dbReference type="InterPro" id="IPR000073">
    <property type="entry name" value="AB_hydrolase_1"/>
</dbReference>
<dbReference type="InterPro" id="IPR029058">
    <property type="entry name" value="AB_hydrolase_fold"/>
</dbReference>
<dbReference type="SUPFAM" id="SSF53474">
    <property type="entry name" value="alpha/beta-Hydrolases"/>
    <property type="match status" value="1"/>
</dbReference>
<dbReference type="AlphaFoldDB" id="A0A418NK98"/>
<reference evidence="2 3" key="1">
    <citation type="submission" date="2018-08" db="EMBL/GenBank/DDBJ databases">
        <title>Altererythrobacter sp.Ery1 and Ery12, the genome sequencing of novel strains in genus Alterythrobacter.</title>
        <authorList>
            <person name="Cheng H."/>
            <person name="Wu Y.-H."/>
            <person name="Fang C."/>
            <person name="Xu X.-W."/>
        </authorList>
    </citation>
    <scope>NUCLEOTIDE SEQUENCE [LARGE SCALE GENOMIC DNA]</scope>
    <source>
        <strain evidence="2 3">Ery1</strain>
    </source>
</reference>
<evidence type="ECO:0000313" key="3">
    <source>
        <dbReference type="Proteomes" id="UP000285092"/>
    </source>
</evidence>
<sequence length="286" mass="31024">MDTGFNDRFWESPDGLKLHFRDYPGREDRVPVLCMHGLTRNARDFAALAEHLAEERRVLVPEMRGRGDSEYARDPATYTPATYVEDVSALLAQEDISRFVAVGTSLGGLMTMMLAAAEPGRIAGAVLNDVGPELQAAGLTRIAEYVGQGRNFPTWMHAARALEEVHSAAHPDFDTEEWIAMAKRTMTVQQNGRIAFDYDMSIAEPFQTGDGAAPPDLWPAYEALRGAPLLIVRGALSDLLSEGTAQTMLARHPDAELVTVAGVGHAPLLDEPAVLAAIDQLMAKAA</sequence>
<evidence type="ECO:0000313" key="2">
    <source>
        <dbReference type="EMBL" id="RIV79644.1"/>
    </source>
</evidence>
<comment type="caution">
    <text evidence="2">The sequence shown here is derived from an EMBL/GenBank/DDBJ whole genome shotgun (WGS) entry which is preliminary data.</text>
</comment>
<dbReference type="InterPro" id="IPR050228">
    <property type="entry name" value="Carboxylesterase_BioH"/>
</dbReference>
<dbReference type="GO" id="GO:0016787">
    <property type="term" value="F:hydrolase activity"/>
    <property type="evidence" value="ECO:0007669"/>
    <property type="project" value="UniProtKB-KW"/>
</dbReference>
<dbReference type="EMBL" id="QXFK01000014">
    <property type="protein sequence ID" value="RIV79644.1"/>
    <property type="molecule type" value="Genomic_DNA"/>
</dbReference>
<dbReference type="OrthoDB" id="9791366at2"/>
<evidence type="ECO:0000259" key="1">
    <source>
        <dbReference type="Pfam" id="PF12697"/>
    </source>
</evidence>
<gene>
    <name evidence="2" type="ORF">D2V04_06690</name>
</gene>
<dbReference type="RefSeq" id="WP_119512476.1">
    <property type="nucleotide sequence ID" value="NZ_QXFK01000014.1"/>
</dbReference>
<accession>A0A418NK98</accession>
<keyword evidence="3" id="KW-1185">Reference proteome</keyword>
<dbReference type="PRINTS" id="PR00111">
    <property type="entry name" value="ABHYDROLASE"/>
</dbReference>
<feature type="domain" description="AB hydrolase-1" evidence="1">
    <location>
        <begin position="32"/>
        <end position="277"/>
    </location>
</feature>